<dbReference type="SMART" id="SM00046">
    <property type="entry name" value="DAGKc"/>
    <property type="match status" value="1"/>
</dbReference>
<dbReference type="EMBL" id="SPRC01000091">
    <property type="protein sequence ID" value="TIB73351.1"/>
    <property type="molecule type" value="Genomic_DNA"/>
</dbReference>
<dbReference type="Pfam" id="PF00781">
    <property type="entry name" value="DAGK_cat"/>
    <property type="match status" value="1"/>
</dbReference>
<dbReference type="GO" id="GO:0001727">
    <property type="term" value="F:lipid kinase activity"/>
    <property type="evidence" value="ECO:0007669"/>
    <property type="project" value="TreeGrafter"/>
</dbReference>
<dbReference type="Proteomes" id="UP000310685">
    <property type="component" value="Unassembled WGS sequence"/>
</dbReference>
<dbReference type="Proteomes" id="UP000309601">
    <property type="component" value="Unassembled WGS sequence"/>
</dbReference>
<dbReference type="GO" id="GO:0005737">
    <property type="term" value="C:cytoplasm"/>
    <property type="evidence" value="ECO:0007669"/>
    <property type="project" value="TreeGrafter"/>
</dbReference>
<evidence type="ECO:0000313" key="5">
    <source>
        <dbReference type="EMBL" id="TIC70907.1"/>
    </source>
</evidence>
<proteinExistence type="predicted"/>
<evidence type="ECO:0000313" key="8">
    <source>
        <dbReference type="Proteomes" id="UP000310685"/>
    </source>
</evidence>
<dbReference type="Gene3D" id="2.60.200.40">
    <property type="match status" value="1"/>
</dbReference>
<gene>
    <name evidence="4" type="ORF">E3Q01_04383</name>
    <name evidence="5" type="ORF">E3Q02_00413</name>
    <name evidence="3" type="ORF">E3Q10_04276</name>
    <name evidence="2" type="ORF">E3Q22_04350</name>
</gene>
<protein>
    <recommendedName>
        <fullName evidence="1">DAGKc domain-containing protein</fullName>
    </recommendedName>
</protein>
<dbReference type="EMBL" id="SPRX01000103">
    <property type="protein sequence ID" value="TIC61354.1"/>
    <property type="molecule type" value="Genomic_DNA"/>
</dbReference>
<dbReference type="Gene3D" id="3.40.50.10330">
    <property type="entry name" value="Probable inorganic polyphosphate/atp-NAD kinase, domain 1"/>
    <property type="match status" value="1"/>
</dbReference>
<dbReference type="InterPro" id="IPR017438">
    <property type="entry name" value="ATP-NAD_kinase_N"/>
</dbReference>
<evidence type="ECO:0000313" key="3">
    <source>
        <dbReference type="EMBL" id="TIC23686.1"/>
    </source>
</evidence>
<dbReference type="PANTHER" id="PTHR12358">
    <property type="entry name" value="SPHINGOSINE KINASE"/>
    <property type="match status" value="1"/>
</dbReference>
<dbReference type="SUPFAM" id="SSF111331">
    <property type="entry name" value="NAD kinase/diacylglycerol kinase-like"/>
    <property type="match status" value="1"/>
</dbReference>
<reference evidence="6 7" key="1">
    <citation type="submission" date="2019-03" db="EMBL/GenBank/DDBJ databases">
        <title>Sequencing 25 genomes of Wallemia mellicola.</title>
        <authorList>
            <person name="Gostincar C."/>
        </authorList>
    </citation>
    <scope>NUCLEOTIDE SEQUENCE [LARGE SCALE GENOMIC DNA]</scope>
    <source>
        <strain evidence="5 7">EXF-1274</strain>
        <strain evidence="2 8">EXF-6152</strain>
        <strain evidence="4 9">EXF-757</strain>
        <strain evidence="3 6">EXF-8738</strain>
    </source>
</reference>
<evidence type="ECO:0000313" key="7">
    <source>
        <dbReference type="Proteomes" id="UP000309601"/>
    </source>
</evidence>
<evidence type="ECO:0000313" key="4">
    <source>
        <dbReference type="EMBL" id="TIC61354.1"/>
    </source>
</evidence>
<evidence type="ECO:0000313" key="2">
    <source>
        <dbReference type="EMBL" id="TIB73351.1"/>
    </source>
</evidence>
<dbReference type="GO" id="GO:0046512">
    <property type="term" value="P:sphingosine biosynthetic process"/>
    <property type="evidence" value="ECO:0007669"/>
    <property type="project" value="TreeGrafter"/>
</dbReference>
<evidence type="ECO:0000313" key="9">
    <source>
        <dbReference type="Proteomes" id="UP000310708"/>
    </source>
</evidence>
<feature type="domain" description="DAGKc" evidence="1">
    <location>
        <begin position="135"/>
        <end position="275"/>
    </location>
</feature>
<evidence type="ECO:0000259" key="1">
    <source>
        <dbReference type="PROSITE" id="PS50146"/>
    </source>
</evidence>
<name>A0A4T0LHX9_9BASI</name>
<dbReference type="PANTHER" id="PTHR12358:SF31">
    <property type="entry name" value="ACYLGLYCEROL KINASE, MITOCHONDRIAL"/>
    <property type="match status" value="1"/>
</dbReference>
<accession>A0A4T0LHX9</accession>
<dbReference type="EMBL" id="SPRW01000002">
    <property type="protein sequence ID" value="TIC70907.1"/>
    <property type="molecule type" value="Genomic_DNA"/>
</dbReference>
<comment type="caution">
    <text evidence="2">The sequence shown here is derived from an EMBL/GenBank/DDBJ whole genome shotgun (WGS) entry which is preliminary data.</text>
</comment>
<dbReference type="InterPro" id="IPR016064">
    <property type="entry name" value="NAD/diacylglycerol_kinase_sf"/>
</dbReference>
<dbReference type="PROSITE" id="PS50146">
    <property type="entry name" value="DAGK"/>
    <property type="match status" value="1"/>
</dbReference>
<dbReference type="Proteomes" id="UP000310708">
    <property type="component" value="Unassembled WGS sequence"/>
</dbReference>
<dbReference type="InterPro" id="IPR050187">
    <property type="entry name" value="Lipid_Phosphate_FormReg"/>
</dbReference>
<sequence>MSSTLKLLESSNQQATTIIIENDGLKIRTPKTNSTNKGTRSCGCCYNKKGTRNCASCFNKGGIYEQIDSVVAHEINVTYYRVVKCIVNAEGIVHLSVVSSQHDDHLVEFKGSPTNIPIEDAKTMIDDIRNKAAIGDPKRFLVLVNPVGGQGKAIRYYNEKVFPILRASGCKIDFQMLEYKLHAYDIGKEMQLDYDGVLCVSGDGAIHEVLNGFMKHQTPIKALQMPLCPIPAGSGNSLSLCLLGLEDGCNISLATLNAIKGNPMPLDLFSIVQGNKRTLSYLTQATGLMADLDIGTEGMRWLGDTRFVIGYVRSLITNSPCPCEIYVKIDEDNKDEMIKQLRERKLDSPVPSLPQYGEELPPVQYPNGAEPDWEKVSGDISYLYAGQVPWVSRDLKQFPVSIPNDGYIDIAAQLNVSRFQKIKAMDGAENGKMFYDQSLKYYKAKAYHYKPLRTDGYISIDGENSPVLPFTVEVLPCLARVISPYYTWNNNF</sequence>
<organism evidence="2 8">
    <name type="scientific">Wallemia mellicola</name>
    <dbReference type="NCBI Taxonomy" id="1708541"/>
    <lineage>
        <taxon>Eukaryota</taxon>
        <taxon>Fungi</taxon>
        <taxon>Dikarya</taxon>
        <taxon>Basidiomycota</taxon>
        <taxon>Wallemiomycotina</taxon>
        <taxon>Wallemiomycetes</taxon>
        <taxon>Wallemiales</taxon>
        <taxon>Wallemiaceae</taxon>
        <taxon>Wallemia</taxon>
    </lineage>
</organism>
<dbReference type="AlphaFoldDB" id="A0A4T0LHX9"/>
<evidence type="ECO:0000313" key="6">
    <source>
        <dbReference type="Proteomes" id="UP000305647"/>
    </source>
</evidence>
<dbReference type="GO" id="GO:0016773">
    <property type="term" value="F:phosphotransferase activity, alcohol group as acceptor"/>
    <property type="evidence" value="ECO:0007669"/>
    <property type="project" value="UniProtKB-ARBA"/>
</dbReference>
<dbReference type="EMBL" id="SPRO01000086">
    <property type="protein sequence ID" value="TIC23686.1"/>
    <property type="molecule type" value="Genomic_DNA"/>
</dbReference>
<dbReference type="Proteomes" id="UP000305647">
    <property type="component" value="Unassembled WGS sequence"/>
</dbReference>
<dbReference type="GO" id="GO:0016020">
    <property type="term" value="C:membrane"/>
    <property type="evidence" value="ECO:0007669"/>
    <property type="project" value="TreeGrafter"/>
</dbReference>
<dbReference type="InterPro" id="IPR001206">
    <property type="entry name" value="Diacylglycerol_kinase_cat_dom"/>
</dbReference>